<dbReference type="Gene3D" id="1.25.40.10">
    <property type="entry name" value="Tetratricopeptide repeat domain"/>
    <property type="match status" value="1"/>
</dbReference>
<evidence type="ECO:0000256" key="4">
    <source>
        <dbReference type="SAM" id="MobiDB-lite"/>
    </source>
</evidence>
<dbReference type="AlphaFoldDB" id="A0A5C1EB25"/>
<feature type="repeat" description="TPR" evidence="3">
    <location>
        <begin position="168"/>
        <end position="201"/>
    </location>
</feature>
<keyword evidence="2 3" id="KW-0802">TPR repeat</keyword>
<proteinExistence type="predicted"/>
<dbReference type="SUPFAM" id="SSF48452">
    <property type="entry name" value="TPR-like"/>
    <property type="match status" value="1"/>
</dbReference>
<dbReference type="PANTHER" id="PTHR45586:SF1">
    <property type="entry name" value="LIPOPOLYSACCHARIDE ASSEMBLY PROTEIN B"/>
    <property type="match status" value="1"/>
</dbReference>
<evidence type="ECO:0000313" key="5">
    <source>
        <dbReference type="EMBL" id="QEL65397.1"/>
    </source>
</evidence>
<keyword evidence="6" id="KW-1185">Reference proteome</keyword>
<organism evidence="5 6">
    <name type="scientific">Oryzomicrobium terrae</name>
    <dbReference type="NCBI Taxonomy" id="1735038"/>
    <lineage>
        <taxon>Bacteria</taxon>
        <taxon>Pseudomonadati</taxon>
        <taxon>Pseudomonadota</taxon>
        <taxon>Betaproteobacteria</taxon>
        <taxon>Rhodocyclales</taxon>
        <taxon>Rhodocyclaceae</taxon>
        <taxon>Oryzomicrobium</taxon>
    </lineage>
</organism>
<feature type="compositionally biased region" description="Basic residues" evidence="4">
    <location>
        <begin position="1"/>
        <end position="10"/>
    </location>
</feature>
<sequence length="258" mass="29081">MLPRLARQHSQHALAEKRHAGHLDEGAQDADNQRQTFHNPFHRRIVVETSPPEPALQPPTFEPLEYWRHYARGWLCHFFGRDERAAAAYREADAFRPGDPACPRLLGYLAARREDWGEAVAWFACAVERAPDHAESWFNLGFGKDKEGDDEDAIAAFRRALALKPGMDRAWYGLGLLLARQGKPDEAIAALQEATRLQPMNGVAWYQLGRACHQAGEDARVAEIIERLARFDPQHTAALVRESGRTDLAHLVVELPGR</sequence>
<dbReference type="Proteomes" id="UP000323671">
    <property type="component" value="Chromosome"/>
</dbReference>
<feature type="compositionally biased region" description="Basic and acidic residues" evidence="4">
    <location>
        <begin position="14"/>
        <end position="25"/>
    </location>
</feature>
<dbReference type="Pfam" id="PF13432">
    <property type="entry name" value="TPR_16"/>
    <property type="match status" value="1"/>
</dbReference>
<dbReference type="EMBL" id="CP022579">
    <property type="protein sequence ID" value="QEL65397.1"/>
    <property type="molecule type" value="Genomic_DNA"/>
</dbReference>
<dbReference type="InterPro" id="IPR011990">
    <property type="entry name" value="TPR-like_helical_dom_sf"/>
</dbReference>
<dbReference type="PROSITE" id="PS50005">
    <property type="entry name" value="TPR"/>
    <property type="match status" value="2"/>
</dbReference>
<reference evidence="5 6" key="1">
    <citation type="submission" date="2017-07" db="EMBL/GenBank/DDBJ databases">
        <title>Complete genome sequence of Oryzomicrobium terrae TPP412.</title>
        <authorList>
            <person name="Chiu L.-W."/>
            <person name="Lo K.-J."/>
            <person name="Tsai Y.-M."/>
            <person name="Lin S.-S."/>
            <person name="Kuo C.-H."/>
            <person name="Liu C.-T."/>
        </authorList>
    </citation>
    <scope>NUCLEOTIDE SEQUENCE [LARGE SCALE GENOMIC DNA]</scope>
    <source>
        <strain evidence="5 6">TPP412</strain>
    </source>
</reference>
<evidence type="ECO:0000256" key="2">
    <source>
        <dbReference type="ARBA" id="ARBA00022803"/>
    </source>
</evidence>
<feature type="region of interest" description="Disordered" evidence="4">
    <location>
        <begin position="1"/>
        <end position="29"/>
    </location>
</feature>
<dbReference type="SMART" id="SM00028">
    <property type="entry name" value="TPR"/>
    <property type="match status" value="5"/>
</dbReference>
<dbReference type="InterPro" id="IPR051012">
    <property type="entry name" value="CellSynth/LPSAsmb/PSIAsmb"/>
</dbReference>
<keyword evidence="1" id="KW-0677">Repeat</keyword>
<feature type="repeat" description="TPR" evidence="3">
    <location>
        <begin position="134"/>
        <end position="167"/>
    </location>
</feature>
<dbReference type="PANTHER" id="PTHR45586">
    <property type="entry name" value="TPR REPEAT-CONTAINING PROTEIN PA4667"/>
    <property type="match status" value="1"/>
</dbReference>
<protein>
    <submittedName>
        <fullName evidence="5">Uncharacterized protein</fullName>
    </submittedName>
</protein>
<evidence type="ECO:0000256" key="3">
    <source>
        <dbReference type="PROSITE-ProRule" id="PRU00339"/>
    </source>
</evidence>
<evidence type="ECO:0000313" key="6">
    <source>
        <dbReference type="Proteomes" id="UP000323671"/>
    </source>
</evidence>
<accession>A0A5C1EB25</accession>
<gene>
    <name evidence="5" type="ORF">OTERR_19210</name>
</gene>
<dbReference type="RefSeq" id="WP_149425638.1">
    <property type="nucleotide sequence ID" value="NZ_CP022579.1"/>
</dbReference>
<dbReference type="KEGG" id="otr:OTERR_19210"/>
<dbReference type="InterPro" id="IPR019734">
    <property type="entry name" value="TPR_rpt"/>
</dbReference>
<evidence type="ECO:0000256" key="1">
    <source>
        <dbReference type="ARBA" id="ARBA00022737"/>
    </source>
</evidence>
<name>A0A5C1EB25_9RHOO</name>